<name>A0ABX0Q7F5_9GAMM</name>
<dbReference type="GO" id="GO:0008168">
    <property type="term" value="F:methyltransferase activity"/>
    <property type="evidence" value="ECO:0007669"/>
    <property type="project" value="UniProtKB-KW"/>
</dbReference>
<keyword evidence="2" id="KW-0808">Transferase</keyword>
<comment type="caution">
    <text evidence="5">The sequence shown here is derived from an EMBL/GenBank/DDBJ whole genome shotgun (WGS) entry which is preliminary data.</text>
</comment>
<reference evidence="5 6" key="1">
    <citation type="journal article" date="2011" name="Curr. Microbiol.">
        <title>Luteibacter jiangsuensis sp. nov.: a methamidophos-degrading bacterium isolated from a methamidophos-manufacturing factory.</title>
        <authorList>
            <person name="Wang L."/>
            <person name="Wang G.L."/>
            <person name="Li S.P."/>
            <person name="Jiang J.D."/>
        </authorList>
    </citation>
    <scope>NUCLEOTIDE SEQUENCE [LARGE SCALE GENOMIC DNA]</scope>
    <source>
        <strain evidence="5 6">CGMCC 1.10133</strain>
    </source>
</reference>
<dbReference type="GO" id="GO:0032259">
    <property type="term" value="P:methylation"/>
    <property type="evidence" value="ECO:0007669"/>
    <property type="project" value="UniProtKB-KW"/>
</dbReference>
<evidence type="ECO:0000313" key="6">
    <source>
        <dbReference type="Proteomes" id="UP001429601"/>
    </source>
</evidence>
<dbReference type="SUPFAM" id="SSF53335">
    <property type="entry name" value="S-adenosyl-L-methionine-dependent methyltransferases"/>
    <property type="match status" value="1"/>
</dbReference>
<dbReference type="InterPro" id="IPR041698">
    <property type="entry name" value="Methyltransf_25"/>
</dbReference>
<feature type="region of interest" description="Disordered" evidence="3">
    <location>
        <begin position="287"/>
        <end position="311"/>
    </location>
</feature>
<organism evidence="5 6">
    <name type="scientific">Luteibacter jiangsuensis</name>
    <dbReference type="NCBI Taxonomy" id="637577"/>
    <lineage>
        <taxon>Bacteria</taxon>
        <taxon>Pseudomonadati</taxon>
        <taxon>Pseudomonadota</taxon>
        <taxon>Gammaproteobacteria</taxon>
        <taxon>Lysobacterales</taxon>
        <taxon>Rhodanobacteraceae</taxon>
        <taxon>Luteibacter</taxon>
    </lineage>
</organism>
<dbReference type="PANTHER" id="PTHR43861">
    <property type="entry name" value="TRANS-ACONITATE 2-METHYLTRANSFERASE-RELATED"/>
    <property type="match status" value="1"/>
</dbReference>
<dbReference type="RefSeq" id="WP_167126913.1">
    <property type="nucleotide sequence ID" value="NZ_JAAQQR010000005.1"/>
</dbReference>
<evidence type="ECO:0000256" key="2">
    <source>
        <dbReference type="ARBA" id="ARBA00022679"/>
    </source>
</evidence>
<evidence type="ECO:0000256" key="1">
    <source>
        <dbReference type="ARBA" id="ARBA00022603"/>
    </source>
</evidence>
<dbReference type="Pfam" id="PF13649">
    <property type="entry name" value="Methyltransf_25"/>
    <property type="match status" value="1"/>
</dbReference>
<evidence type="ECO:0000313" key="5">
    <source>
        <dbReference type="EMBL" id="NID05736.1"/>
    </source>
</evidence>
<keyword evidence="1 5" id="KW-0489">Methyltransferase</keyword>
<dbReference type="Proteomes" id="UP001429601">
    <property type="component" value="Unassembled WGS sequence"/>
</dbReference>
<dbReference type="PANTHER" id="PTHR43861:SF1">
    <property type="entry name" value="TRANS-ACONITATE 2-METHYLTRANSFERASE"/>
    <property type="match status" value="1"/>
</dbReference>
<dbReference type="Gene3D" id="3.40.50.150">
    <property type="entry name" value="Vaccinia Virus protein VP39"/>
    <property type="match status" value="1"/>
</dbReference>
<dbReference type="InterPro" id="IPR029063">
    <property type="entry name" value="SAM-dependent_MTases_sf"/>
</dbReference>
<gene>
    <name evidence="5" type="ORF">HBF26_12625</name>
</gene>
<evidence type="ECO:0000256" key="3">
    <source>
        <dbReference type="SAM" id="MobiDB-lite"/>
    </source>
</evidence>
<accession>A0ABX0Q7F5</accession>
<feature type="compositionally biased region" description="Basic residues" evidence="3">
    <location>
        <begin position="299"/>
        <end position="311"/>
    </location>
</feature>
<dbReference type="EMBL" id="JAAQQR010000005">
    <property type="protein sequence ID" value="NID05736.1"/>
    <property type="molecule type" value="Genomic_DNA"/>
</dbReference>
<sequence>MNQPPTPRGLLGDTAARDYSRKLRLFNAFAAPEIRQAIAQLGLRPGARVLDAGCGTGEALRWLSDQVGTQGRVVGVDLAAAHVAAARATAPGTTVVMQADLAAPPIAAASLDLVWSVNTFNHLRDPVAGLRLASALLRPGGRIALGQSSLLPDMYFAWDSRLERLANEAVRQYYRDRYALDERELASVRALVGMMRAAGLRDVAVRTIPIERIAPVTREDEDYLVEAIFRNSWGERLRPYLSRGDYEELERLCDPAHADFALRRPDFHFLQTFTLVTGTAPWDGTFPTAISAGSNPPRDRRRCPPPASRHR</sequence>
<protein>
    <submittedName>
        <fullName evidence="5">Methyltransferase domain-containing protein</fullName>
    </submittedName>
</protein>
<dbReference type="CDD" id="cd02440">
    <property type="entry name" value="AdoMet_MTases"/>
    <property type="match status" value="1"/>
</dbReference>
<keyword evidence="6" id="KW-1185">Reference proteome</keyword>
<proteinExistence type="predicted"/>
<feature type="domain" description="Methyltransferase" evidence="4">
    <location>
        <begin position="49"/>
        <end position="141"/>
    </location>
</feature>
<evidence type="ECO:0000259" key="4">
    <source>
        <dbReference type="Pfam" id="PF13649"/>
    </source>
</evidence>